<dbReference type="InterPro" id="IPR013424">
    <property type="entry name" value="Ice-binding_C"/>
</dbReference>
<gene>
    <name evidence="3" type="ORF">SADO_16058</name>
</gene>
<evidence type="ECO:0000259" key="2">
    <source>
        <dbReference type="Pfam" id="PF07589"/>
    </source>
</evidence>
<feature type="domain" description="Ice-binding protein C-terminal" evidence="2">
    <location>
        <begin position="217"/>
        <end position="241"/>
    </location>
</feature>
<accession>A0ABV2B5Q7</accession>
<feature type="chain" id="PRO_5046160871" description="Ice-binding protein C-terminal domain-containing protein" evidence="1">
    <location>
        <begin position="24"/>
        <end position="251"/>
    </location>
</feature>
<dbReference type="EMBL" id="APND01000006">
    <property type="protein sequence ID" value="MES1930773.1"/>
    <property type="molecule type" value="Genomic_DNA"/>
</dbReference>
<organism evidence="3 4">
    <name type="scientific">Salinisphaera dokdonensis CL-ES53</name>
    <dbReference type="NCBI Taxonomy" id="1304272"/>
    <lineage>
        <taxon>Bacteria</taxon>
        <taxon>Pseudomonadati</taxon>
        <taxon>Pseudomonadota</taxon>
        <taxon>Gammaproteobacteria</taxon>
        <taxon>Salinisphaerales</taxon>
        <taxon>Salinisphaeraceae</taxon>
        <taxon>Salinisphaera</taxon>
    </lineage>
</organism>
<protein>
    <recommendedName>
        <fullName evidence="2">Ice-binding protein C-terminal domain-containing protein</fullName>
    </recommendedName>
</protein>
<sequence>MKTFKHLLIAAAGSMLFAGQAFAVPVQTGSETSLQQILDDIAVDGDNFIDVNDDQFSPSSFWKVQGSGGSFSQIIIEITANSSSNTLGIFDAADENNRVELYSGADTTGSKQLIGFSASNEVILGLDGNTGTFFADSLFGFYLDTPNGIFYSAPGLNEGGQQRSVVYQGNDEEVIQIADSSSGVWGSNEYIFGWEDGTDQDFQDFVFIAESITSVNVPEPSELALALFGLGLIGVGVVARRSRRTDPTLAI</sequence>
<reference evidence="3 4" key="1">
    <citation type="submission" date="2013-03" db="EMBL/GenBank/DDBJ databases">
        <title>Salinisphaera dokdonensis CL-ES53 Genome Sequencing.</title>
        <authorList>
            <person name="Li C."/>
            <person name="Lai Q."/>
            <person name="Shao Z."/>
        </authorList>
    </citation>
    <scope>NUCLEOTIDE SEQUENCE [LARGE SCALE GENOMIC DNA]</scope>
    <source>
        <strain evidence="3 4">CL-ES53</strain>
    </source>
</reference>
<feature type="signal peptide" evidence="1">
    <location>
        <begin position="1"/>
        <end position="23"/>
    </location>
</feature>
<evidence type="ECO:0000313" key="4">
    <source>
        <dbReference type="Proteomes" id="UP001460888"/>
    </source>
</evidence>
<dbReference type="Proteomes" id="UP001460888">
    <property type="component" value="Unassembled WGS sequence"/>
</dbReference>
<evidence type="ECO:0000313" key="3">
    <source>
        <dbReference type="EMBL" id="MES1930773.1"/>
    </source>
</evidence>
<evidence type="ECO:0000256" key="1">
    <source>
        <dbReference type="SAM" id="SignalP"/>
    </source>
</evidence>
<dbReference type="Pfam" id="PF07589">
    <property type="entry name" value="PEP-CTERM"/>
    <property type="match status" value="1"/>
</dbReference>
<comment type="caution">
    <text evidence="3">The sequence shown here is derived from an EMBL/GenBank/DDBJ whole genome shotgun (WGS) entry which is preliminary data.</text>
</comment>
<name>A0ABV2B5Q7_9GAMM</name>
<keyword evidence="4" id="KW-1185">Reference proteome</keyword>
<proteinExistence type="predicted"/>
<keyword evidence="1" id="KW-0732">Signal</keyword>